<evidence type="ECO:0000313" key="3">
    <source>
        <dbReference type="Proteomes" id="UP000054217"/>
    </source>
</evidence>
<keyword evidence="3" id="KW-1185">Reference proteome</keyword>
<feature type="transmembrane region" description="Helical" evidence="1">
    <location>
        <begin position="55"/>
        <end position="75"/>
    </location>
</feature>
<evidence type="ECO:0000313" key="2">
    <source>
        <dbReference type="EMBL" id="KIO10825.1"/>
    </source>
</evidence>
<sequence>MGYDISEVPQRCSTLPINRQYVQFHQRHRPHEWEIYPNRYEGGCHRLDSPRKWDIVFLSLPFILDCICLIQFPIFKYSVMLRSHQLTMHVRLTYWRPMNWDGFMSGIGDELPRPPHLIPEDSG</sequence>
<accession>A0A0C3PB16</accession>
<reference evidence="2 3" key="1">
    <citation type="submission" date="2014-04" db="EMBL/GenBank/DDBJ databases">
        <authorList>
            <consortium name="DOE Joint Genome Institute"/>
            <person name="Kuo A."/>
            <person name="Kohler A."/>
            <person name="Costa M.D."/>
            <person name="Nagy L.G."/>
            <person name="Floudas D."/>
            <person name="Copeland A."/>
            <person name="Barry K.W."/>
            <person name="Cichocki N."/>
            <person name="Veneault-Fourrey C."/>
            <person name="LaButti K."/>
            <person name="Lindquist E.A."/>
            <person name="Lipzen A."/>
            <person name="Lundell T."/>
            <person name="Morin E."/>
            <person name="Murat C."/>
            <person name="Sun H."/>
            <person name="Tunlid A."/>
            <person name="Henrissat B."/>
            <person name="Grigoriev I.V."/>
            <person name="Hibbett D.S."/>
            <person name="Martin F."/>
            <person name="Nordberg H.P."/>
            <person name="Cantor M.N."/>
            <person name="Hua S.X."/>
        </authorList>
    </citation>
    <scope>NUCLEOTIDE SEQUENCE [LARGE SCALE GENOMIC DNA]</scope>
    <source>
        <strain evidence="2 3">Marx 270</strain>
    </source>
</reference>
<dbReference type="AlphaFoldDB" id="A0A0C3PB16"/>
<keyword evidence="1" id="KW-0812">Transmembrane</keyword>
<dbReference type="HOGENOM" id="CLU_2016201_0_0_1"/>
<protein>
    <submittedName>
        <fullName evidence="2">Uncharacterized protein</fullName>
    </submittedName>
</protein>
<keyword evidence="1" id="KW-0472">Membrane</keyword>
<reference evidence="3" key="2">
    <citation type="submission" date="2015-01" db="EMBL/GenBank/DDBJ databases">
        <title>Evolutionary Origins and Diversification of the Mycorrhizal Mutualists.</title>
        <authorList>
            <consortium name="DOE Joint Genome Institute"/>
            <consortium name="Mycorrhizal Genomics Consortium"/>
            <person name="Kohler A."/>
            <person name="Kuo A."/>
            <person name="Nagy L.G."/>
            <person name="Floudas D."/>
            <person name="Copeland A."/>
            <person name="Barry K.W."/>
            <person name="Cichocki N."/>
            <person name="Veneault-Fourrey C."/>
            <person name="LaButti K."/>
            <person name="Lindquist E.A."/>
            <person name="Lipzen A."/>
            <person name="Lundell T."/>
            <person name="Morin E."/>
            <person name="Murat C."/>
            <person name="Riley R."/>
            <person name="Ohm R."/>
            <person name="Sun H."/>
            <person name="Tunlid A."/>
            <person name="Henrissat B."/>
            <person name="Grigoriev I.V."/>
            <person name="Hibbett D.S."/>
            <person name="Martin F."/>
        </authorList>
    </citation>
    <scope>NUCLEOTIDE SEQUENCE [LARGE SCALE GENOMIC DNA]</scope>
    <source>
        <strain evidence="3">Marx 270</strain>
    </source>
</reference>
<evidence type="ECO:0000256" key="1">
    <source>
        <dbReference type="SAM" id="Phobius"/>
    </source>
</evidence>
<proteinExistence type="predicted"/>
<dbReference type="InParanoid" id="A0A0C3PB16"/>
<name>A0A0C3PB16_PISTI</name>
<dbReference type="EMBL" id="KN831951">
    <property type="protein sequence ID" value="KIO10825.1"/>
    <property type="molecule type" value="Genomic_DNA"/>
</dbReference>
<gene>
    <name evidence="2" type="ORF">M404DRAFT_877374</name>
</gene>
<dbReference type="Proteomes" id="UP000054217">
    <property type="component" value="Unassembled WGS sequence"/>
</dbReference>
<organism evidence="2 3">
    <name type="scientific">Pisolithus tinctorius Marx 270</name>
    <dbReference type="NCBI Taxonomy" id="870435"/>
    <lineage>
        <taxon>Eukaryota</taxon>
        <taxon>Fungi</taxon>
        <taxon>Dikarya</taxon>
        <taxon>Basidiomycota</taxon>
        <taxon>Agaricomycotina</taxon>
        <taxon>Agaricomycetes</taxon>
        <taxon>Agaricomycetidae</taxon>
        <taxon>Boletales</taxon>
        <taxon>Sclerodermatineae</taxon>
        <taxon>Pisolithaceae</taxon>
        <taxon>Pisolithus</taxon>
    </lineage>
</organism>
<keyword evidence="1" id="KW-1133">Transmembrane helix</keyword>